<evidence type="ECO:0000256" key="1">
    <source>
        <dbReference type="ARBA" id="ARBA00002550"/>
    </source>
</evidence>
<keyword evidence="6" id="KW-1185">Reference proteome</keyword>
<dbReference type="PANTHER" id="PTHR23083">
    <property type="entry name" value="TETRATRICOPEPTIDE REPEAT PROTEIN, TPR"/>
    <property type="match status" value="1"/>
</dbReference>
<feature type="region of interest" description="Disordered" evidence="4">
    <location>
        <begin position="951"/>
        <end position="977"/>
    </location>
</feature>
<keyword evidence="3" id="KW-0802">TPR repeat</keyword>
<organism evidence="5 6">
    <name type="scientific">Mycena belliarum</name>
    <dbReference type="NCBI Taxonomy" id="1033014"/>
    <lineage>
        <taxon>Eukaryota</taxon>
        <taxon>Fungi</taxon>
        <taxon>Dikarya</taxon>
        <taxon>Basidiomycota</taxon>
        <taxon>Agaricomycotina</taxon>
        <taxon>Agaricomycetes</taxon>
        <taxon>Agaricomycetidae</taxon>
        <taxon>Agaricales</taxon>
        <taxon>Marasmiineae</taxon>
        <taxon>Mycenaceae</taxon>
        <taxon>Mycena</taxon>
    </lineage>
</organism>
<comment type="caution">
    <text evidence="5">The sequence shown here is derived from an EMBL/GenBank/DDBJ whole genome shotgun (WGS) entry which is preliminary data.</text>
</comment>
<comment type="similarity">
    <text evidence="2">Belongs to the YPP1 family.</text>
</comment>
<evidence type="ECO:0000313" key="6">
    <source>
        <dbReference type="Proteomes" id="UP001222325"/>
    </source>
</evidence>
<protein>
    <recommendedName>
        <fullName evidence="7">TPR-like protein</fullName>
    </recommendedName>
</protein>
<dbReference type="Proteomes" id="UP001222325">
    <property type="component" value="Unassembled WGS sequence"/>
</dbReference>
<dbReference type="InterPro" id="IPR011990">
    <property type="entry name" value="TPR-like_helical_dom_sf"/>
</dbReference>
<dbReference type="AlphaFoldDB" id="A0AAD6U4A2"/>
<name>A0AAD6U4A2_9AGAR</name>
<evidence type="ECO:0000256" key="3">
    <source>
        <dbReference type="PROSITE-ProRule" id="PRU00339"/>
    </source>
</evidence>
<dbReference type="PANTHER" id="PTHR23083:SF464">
    <property type="entry name" value="TETRATRICOPEPTIDE REPEAT DOMAIN 7, ISOFORM A"/>
    <property type="match status" value="1"/>
</dbReference>
<dbReference type="InterPro" id="IPR051722">
    <property type="entry name" value="Endocytosis_PI4K-reg_protein"/>
</dbReference>
<dbReference type="PROSITE" id="PS50293">
    <property type="entry name" value="TPR_REGION"/>
    <property type="match status" value="1"/>
</dbReference>
<dbReference type="EMBL" id="JARJCN010000031">
    <property type="protein sequence ID" value="KAJ7086395.1"/>
    <property type="molecule type" value="Genomic_DNA"/>
</dbReference>
<feature type="compositionally biased region" description="Pro residues" evidence="4">
    <location>
        <begin position="958"/>
        <end position="967"/>
    </location>
</feature>
<feature type="region of interest" description="Disordered" evidence="4">
    <location>
        <begin position="790"/>
        <end position="840"/>
    </location>
</feature>
<dbReference type="SMART" id="SM00028">
    <property type="entry name" value="TPR"/>
    <property type="match status" value="4"/>
</dbReference>
<dbReference type="SUPFAM" id="SSF48452">
    <property type="entry name" value="TPR-like"/>
    <property type="match status" value="2"/>
</dbReference>
<evidence type="ECO:0000256" key="2">
    <source>
        <dbReference type="ARBA" id="ARBA00038251"/>
    </source>
</evidence>
<dbReference type="InterPro" id="IPR019734">
    <property type="entry name" value="TPR_rpt"/>
</dbReference>
<reference evidence="5" key="1">
    <citation type="submission" date="2023-03" db="EMBL/GenBank/DDBJ databases">
        <title>Massive genome expansion in bonnet fungi (Mycena s.s.) driven by repeated elements and novel gene families across ecological guilds.</title>
        <authorList>
            <consortium name="Lawrence Berkeley National Laboratory"/>
            <person name="Harder C.B."/>
            <person name="Miyauchi S."/>
            <person name="Viragh M."/>
            <person name="Kuo A."/>
            <person name="Thoen E."/>
            <person name="Andreopoulos B."/>
            <person name="Lu D."/>
            <person name="Skrede I."/>
            <person name="Drula E."/>
            <person name="Henrissat B."/>
            <person name="Morin E."/>
            <person name="Kohler A."/>
            <person name="Barry K."/>
            <person name="LaButti K."/>
            <person name="Morin E."/>
            <person name="Salamov A."/>
            <person name="Lipzen A."/>
            <person name="Mereny Z."/>
            <person name="Hegedus B."/>
            <person name="Baldrian P."/>
            <person name="Stursova M."/>
            <person name="Weitz H."/>
            <person name="Taylor A."/>
            <person name="Grigoriev I.V."/>
            <person name="Nagy L.G."/>
            <person name="Martin F."/>
            <person name="Kauserud H."/>
        </authorList>
    </citation>
    <scope>NUCLEOTIDE SEQUENCE</scope>
    <source>
        <strain evidence="5">CBHHK173m</strain>
    </source>
</reference>
<comment type="function">
    <text evidence="1">Involved in endocytosis.</text>
</comment>
<dbReference type="Gene3D" id="1.25.40.10">
    <property type="entry name" value="Tetratricopeptide repeat domain"/>
    <property type="match status" value="2"/>
</dbReference>
<evidence type="ECO:0000256" key="4">
    <source>
        <dbReference type="SAM" id="MobiDB-lite"/>
    </source>
</evidence>
<feature type="repeat" description="TPR" evidence="3">
    <location>
        <begin position="1019"/>
        <end position="1052"/>
    </location>
</feature>
<dbReference type="PROSITE" id="PS50005">
    <property type="entry name" value="TPR"/>
    <property type="match status" value="1"/>
</dbReference>
<evidence type="ECO:0008006" key="7">
    <source>
        <dbReference type="Google" id="ProtNLM"/>
    </source>
</evidence>
<proteinExistence type="inferred from homology"/>
<sequence length="1147" mass="125983">MSGKDKYYWSQLRTALTAGQWAAPFPAKTPNGTALSWSELFRKFNKHCTGYKDVAEVASQTHALALLLAANSNKDKDIDVPPKTGEFALELGSECTLPEERVAEATECYDALKKLESSNFDTLNFALAYYAYALGNPSECLSHLKKVPDVSRVNEHIPMQATTRTTTLSLQIPGAASAEPSISSVGGSHISGLATDSADANDGRAWAMTESLRSICLQGMSYEKLFPSEPDQALEVYSVALPLLAMSQLELVSPASPIGASGKLSFTSFTRFRELWRWVEYIIWRAVTISARICDVHREDLRNVLWTWLTHYSTCSAFWPSNFRTAHRSTISVLYIRALVLRNASPLPPADVGKPPPWLHTARSIIQEYRAILSVSTSFPHAGQHNVKVEEFVDLCVAVWEASGSVGDYAGWVIDVLWWATRMTFNSFRILRHMTRLLHVSGDTPLAKRTLKLYVQIVGKAWQASGAAISEDTDTNRDWVETLVVGSRMLCKFASLTDEGIEDIREAGRLLDLARTRLDLNNSALGATIDLAEGVWNSAMALKERDPHSRPKRLAKAHSLFLKAVEAHPTPSGYYHLALSFARPGSTHDLEQATVYAGLAVEGDPKEIRYWHLIGLLLAASEQWKAAEEILAQGAEIGETLQEDELTIGSVNPEMLGANGHGVNGRAIDGLPAADAAHPGMKRASIPPTSPAPTYLLDKPDIMPPAAGLLLPVADHAAPSRQEMFEYSLQLRMTQVALTEHVEGAEGAAEKWLEVFQWIAERRGITPTPSESGRNHAGMANLKSPSELVLSMSRSSHDKGSNDTSHQQPPPLAPPQNAEALVPPSPIPITISPATPEEAPRNFSADYKAVTENISEEPANGAIHDSIKRSFSIDRDTSKSKKMQQMLKNRVNKGQARISTISKKIGSGVVRNGTLRRSSSTPDFHAVLRQTSYQASSIHSRRHLGGSLVRRNSITPSESPPPPPTVPPAQSKWSHRTARETRLESDLWLMSAATFRRLGKIEQAKGAIQEAEVKDEGNPAVWVQLGLYYVALGHTQYAIDAFQKALFINPDDVPASVHLCRLYLTPEGSSRTAEDEIDPNNVDLVAGMLSHLTRGPGWDVPEAWYFLAKAYGMQERKARERECLSLALQLSEQRGVRDLGTAVGWCI</sequence>
<evidence type="ECO:0000313" key="5">
    <source>
        <dbReference type="EMBL" id="KAJ7086395.1"/>
    </source>
</evidence>
<accession>A0AAD6U4A2</accession>
<gene>
    <name evidence="5" type="ORF">B0H15DRAFT_347574</name>
</gene>